<dbReference type="SUPFAM" id="SSF56808">
    <property type="entry name" value="Ribosomal protein L1"/>
    <property type="match status" value="1"/>
</dbReference>
<reference evidence="8 9" key="1">
    <citation type="submission" date="2020-04" db="EMBL/GenBank/DDBJ databases">
        <authorList>
            <person name="Graf S J."/>
        </authorList>
    </citation>
    <scope>NUCLEOTIDE SEQUENCE [LARGE SCALE GENOMIC DNA]</scope>
    <source>
        <strain evidence="8">1</strain>
    </source>
</reference>
<evidence type="ECO:0000256" key="4">
    <source>
        <dbReference type="ARBA" id="ARBA00022980"/>
    </source>
</evidence>
<dbReference type="RefSeq" id="WP_176605040.1">
    <property type="nucleotide sequence ID" value="NZ_LR794158.1"/>
</dbReference>
<dbReference type="AlphaFoldDB" id="A0A6J5JX60"/>
<evidence type="ECO:0000256" key="7">
    <source>
        <dbReference type="ARBA" id="ARBA00035452"/>
    </source>
</evidence>
<evidence type="ECO:0000256" key="6">
    <source>
        <dbReference type="ARBA" id="ARBA00035241"/>
    </source>
</evidence>
<dbReference type="GO" id="GO:0006412">
    <property type="term" value="P:translation"/>
    <property type="evidence" value="ECO:0007669"/>
    <property type="project" value="InterPro"/>
</dbReference>
<dbReference type="Proteomes" id="UP000509549">
    <property type="component" value="Chromosome"/>
</dbReference>
<dbReference type="Pfam" id="PF00687">
    <property type="entry name" value="Ribosomal_L1"/>
    <property type="match status" value="1"/>
</dbReference>
<keyword evidence="5" id="KW-0687">Ribonucleoprotein</keyword>
<dbReference type="GO" id="GO:0015934">
    <property type="term" value="C:large ribosomal subunit"/>
    <property type="evidence" value="ECO:0007669"/>
    <property type="project" value="InterPro"/>
</dbReference>
<dbReference type="KEGG" id="acil:ESZ_00330"/>
<evidence type="ECO:0000256" key="1">
    <source>
        <dbReference type="ARBA" id="ARBA00010531"/>
    </source>
</evidence>
<evidence type="ECO:0000256" key="2">
    <source>
        <dbReference type="ARBA" id="ARBA00022491"/>
    </source>
</evidence>
<dbReference type="Gene3D" id="3.30.190.20">
    <property type="match status" value="1"/>
</dbReference>
<keyword evidence="2" id="KW-0678">Repressor</keyword>
<evidence type="ECO:0000313" key="9">
    <source>
        <dbReference type="Proteomes" id="UP000509549"/>
    </source>
</evidence>
<protein>
    <recommendedName>
        <fullName evidence="6">Large ribosomal subunit protein uL1</fullName>
    </recommendedName>
    <alternativeName>
        <fullName evidence="7">50S ribosomal protein L1</fullName>
    </alternativeName>
</protein>
<dbReference type="Gene3D" id="3.40.50.790">
    <property type="match status" value="1"/>
</dbReference>
<dbReference type="PIRSF" id="PIRSF002155">
    <property type="entry name" value="Ribosomal_L1"/>
    <property type="match status" value="1"/>
</dbReference>
<comment type="similarity">
    <text evidence="1">Belongs to the universal ribosomal protein uL1 family.</text>
</comment>
<name>A0A6J5JX60_9GAMM</name>
<accession>A0A6J5JX60</accession>
<dbReference type="InterPro" id="IPR002143">
    <property type="entry name" value="Ribosomal_uL1"/>
</dbReference>
<keyword evidence="9" id="KW-1185">Reference proteome</keyword>
<dbReference type="GO" id="GO:0003735">
    <property type="term" value="F:structural constituent of ribosome"/>
    <property type="evidence" value="ECO:0007669"/>
    <property type="project" value="InterPro"/>
</dbReference>
<evidence type="ECO:0000313" key="8">
    <source>
        <dbReference type="EMBL" id="CAB3976515.1"/>
    </source>
</evidence>
<dbReference type="CDD" id="cd00403">
    <property type="entry name" value="Ribosomal_L1"/>
    <property type="match status" value="1"/>
</dbReference>
<dbReference type="PANTHER" id="PTHR36427:SF3">
    <property type="entry name" value="LARGE RIBOSOMAL SUBUNIT PROTEIN UL1M"/>
    <property type="match status" value="1"/>
</dbReference>
<dbReference type="InterPro" id="IPR023674">
    <property type="entry name" value="Ribosomal_uL1-like"/>
</dbReference>
<organism evidence="8 9">
    <name type="scientific">Candidatus Azoamicus ciliaticola</name>
    <dbReference type="NCBI Taxonomy" id="2652803"/>
    <lineage>
        <taxon>Bacteria</taxon>
        <taxon>Pseudomonadati</taxon>
        <taxon>Pseudomonadota</taxon>
        <taxon>Gammaproteobacteria</taxon>
        <taxon>Candidatus Azoamicaceae</taxon>
        <taxon>Candidatus Azoamicus</taxon>
    </lineage>
</organism>
<dbReference type="PANTHER" id="PTHR36427">
    <property type="entry name" value="54S RIBOSOMAL PROTEIN L1, MITOCHONDRIAL"/>
    <property type="match status" value="1"/>
</dbReference>
<gene>
    <name evidence="8" type="primary">rplA</name>
    <name evidence="8" type="ORF">ESZ_00330</name>
</gene>
<keyword evidence="4 8" id="KW-0689">Ribosomal protein</keyword>
<dbReference type="InterPro" id="IPR028364">
    <property type="entry name" value="Ribosomal_uL1/biogenesis"/>
</dbReference>
<proteinExistence type="inferred from homology"/>
<dbReference type="GO" id="GO:0006417">
    <property type="term" value="P:regulation of translation"/>
    <property type="evidence" value="ECO:0007669"/>
    <property type="project" value="UniProtKB-KW"/>
</dbReference>
<dbReference type="InterPro" id="IPR016095">
    <property type="entry name" value="Ribosomal_uL1_3-a/b-sand"/>
</dbReference>
<dbReference type="GO" id="GO:0003723">
    <property type="term" value="F:RNA binding"/>
    <property type="evidence" value="ECO:0007669"/>
    <property type="project" value="InterPro"/>
</dbReference>
<evidence type="ECO:0000256" key="5">
    <source>
        <dbReference type="ARBA" id="ARBA00023274"/>
    </source>
</evidence>
<evidence type="ECO:0000256" key="3">
    <source>
        <dbReference type="ARBA" id="ARBA00022845"/>
    </source>
</evidence>
<keyword evidence="3" id="KW-0810">Translation regulation</keyword>
<dbReference type="EMBL" id="LR794158">
    <property type="protein sequence ID" value="CAB3976515.1"/>
    <property type="molecule type" value="Genomic_DNA"/>
</dbReference>
<sequence length="225" mass="25758">MNKKNKETNKNQIYSFEKAIDFIKNLKKRNFKESIDVAIQLNIVPNKKNISIKGHAILPNKINENKKIAAFLISDNEINEAKDQSIEIILNEKNIPDFTKKNINFDLMITTPNAIIKMGKLNKILGSKNLMPDIKYGTITTNIKETLSKIRKNYVKFKNDKNDIIHSSIGKIDLDTNKLKENLETLINEIKKYKPQNCKNMSIKKIHISSTMGCGLEINLNSLTI</sequence>